<dbReference type="RefSeq" id="WP_379927555.1">
    <property type="nucleotide sequence ID" value="NZ_JBHUMM010000001.1"/>
</dbReference>
<evidence type="ECO:0000313" key="2">
    <source>
        <dbReference type="EMBL" id="MFD2670218.1"/>
    </source>
</evidence>
<sequence length="697" mass="80190">MHASRLIDKSPALWLRQLKQHPVISRLLHEQQYEDLAACLTNETSVKMLYQSLSERTRQMLLPILLRFGMGPFPEEQCHQFGQSNGSLAEVKITILELRRSGLLFAGRKSWGDRLLAFPAETFEHLIRLILSADPIKSVRKEEEDDAHVGIQEPDFQLAVLRFLYEVKMKGGLSITQKGTIHKRELQHLQGKKAFPEQDEWRYMPLVLGDHTASGYRPQEVVVLEYAHRHQLLKRQSGKLRIAEDECRTWLQLTYEQKQQQWLEMCRSYLLPSAPWLQCAWAWVIRQPAVEWFSAQGLFDLLQQAYDTSHAALKQEQAEEKNPPFTADSLETHLLLPLTCLGFLHLHHEEGKQQNQYRTAMASPKQVEPHLYVTADLTVYASPYAPSSLLWELFHYTDEESGCLHRKVTMSALQRAVLYGYQPEGVISLLKEGGGVPLRAETRALLADWIDMIGIAQVQEVMMVTFSHSFHLKMIQQHEPFRSSLVAVLHERACILEAEAWTEVEAYLGKHHCVSTSASSSSRLTDKPDRPEKQVKHVKESKESKVRMDSKDRKESKNRMDSKDGKQEESHTQGWLADRISLDRYTLESDCPDMEEIYSGMQDIPGMWLHQMRNYHASTVHKCIEQAIAWGARLRLKIKGEIMEITPRRLEASGPSWRVSCLLDGTPSSLFPEEWEQIQLILPGINDTTELTSEMKE</sequence>
<feature type="region of interest" description="Disordered" evidence="1">
    <location>
        <begin position="518"/>
        <end position="574"/>
    </location>
</feature>
<feature type="compositionally biased region" description="Basic and acidic residues" evidence="1">
    <location>
        <begin position="524"/>
        <end position="571"/>
    </location>
</feature>
<accession>A0ABW5R5G7</accession>
<organism evidence="2 3">
    <name type="scientific">Marinicrinis sediminis</name>
    <dbReference type="NCBI Taxonomy" id="1652465"/>
    <lineage>
        <taxon>Bacteria</taxon>
        <taxon>Bacillati</taxon>
        <taxon>Bacillota</taxon>
        <taxon>Bacilli</taxon>
        <taxon>Bacillales</taxon>
        <taxon>Paenibacillaceae</taxon>
    </lineage>
</organism>
<comment type="caution">
    <text evidence="2">The sequence shown here is derived from an EMBL/GenBank/DDBJ whole genome shotgun (WGS) entry which is preliminary data.</text>
</comment>
<keyword evidence="3" id="KW-1185">Reference proteome</keyword>
<protein>
    <recommendedName>
        <fullName evidence="4">Helicase XPB/Ssl2 N-terminal domain-containing protein</fullName>
    </recommendedName>
</protein>
<evidence type="ECO:0000313" key="3">
    <source>
        <dbReference type="Proteomes" id="UP001597497"/>
    </source>
</evidence>
<gene>
    <name evidence="2" type="ORF">ACFSUC_01195</name>
</gene>
<name>A0ABW5R5G7_9BACL</name>
<dbReference type="Proteomes" id="UP001597497">
    <property type="component" value="Unassembled WGS sequence"/>
</dbReference>
<evidence type="ECO:0000256" key="1">
    <source>
        <dbReference type="SAM" id="MobiDB-lite"/>
    </source>
</evidence>
<reference evidence="3" key="1">
    <citation type="journal article" date="2019" name="Int. J. Syst. Evol. Microbiol.">
        <title>The Global Catalogue of Microorganisms (GCM) 10K type strain sequencing project: providing services to taxonomists for standard genome sequencing and annotation.</title>
        <authorList>
            <consortium name="The Broad Institute Genomics Platform"/>
            <consortium name="The Broad Institute Genome Sequencing Center for Infectious Disease"/>
            <person name="Wu L."/>
            <person name="Ma J."/>
        </authorList>
    </citation>
    <scope>NUCLEOTIDE SEQUENCE [LARGE SCALE GENOMIC DNA]</scope>
    <source>
        <strain evidence="3">KCTC 33676</strain>
    </source>
</reference>
<proteinExistence type="predicted"/>
<dbReference type="EMBL" id="JBHUMM010000001">
    <property type="protein sequence ID" value="MFD2670218.1"/>
    <property type="molecule type" value="Genomic_DNA"/>
</dbReference>
<evidence type="ECO:0008006" key="4">
    <source>
        <dbReference type="Google" id="ProtNLM"/>
    </source>
</evidence>